<keyword evidence="1" id="KW-0472">Membrane</keyword>
<feature type="transmembrane region" description="Helical" evidence="1">
    <location>
        <begin position="198"/>
        <end position="223"/>
    </location>
</feature>
<feature type="transmembrane region" description="Helical" evidence="1">
    <location>
        <begin position="29"/>
        <end position="48"/>
    </location>
</feature>
<protein>
    <recommendedName>
        <fullName evidence="4">Yip1 domain-containing protein</fullName>
    </recommendedName>
</protein>
<evidence type="ECO:0000313" key="3">
    <source>
        <dbReference type="Proteomes" id="UP001228376"/>
    </source>
</evidence>
<dbReference type="Proteomes" id="UP001228376">
    <property type="component" value="Unassembled WGS sequence"/>
</dbReference>
<keyword evidence="3" id="KW-1185">Reference proteome</keyword>
<proteinExistence type="predicted"/>
<accession>A0ABU5CN30</accession>
<gene>
    <name evidence="2" type="ORF">P5G51_019640</name>
</gene>
<dbReference type="EMBL" id="JAROCA020000003">
    <property type="protein sequence ID" value="MDY0407247.1"/>
    <property type="molecule type" value="Genomic_DNA"/>
</dbReference>
<dbReference type="RefSeq" id="WP_306066077.1">
    <property type="nucleotide sequence ID" value="NZ_JAROCA020000003.1"/>
</dbReference>
<evidence type="ECO:0000256" key="1">
    <source>
        <dbReference type="SAM" id="Phobius"/>
    </source>
</evidence>
<keyword evidence="1" id="KW-1133">Transmembrane helix</keyword>
<comment type="caution">
    <text evidence="2">The sequence shown here is derived from an EMBL/GenBank/DDBJ whole genome shotgun (WGS) entry which is preliminary data.</text>
</comment>
<organism evidence="2 3">
    <name type="scientific">Tigheibacillus jepli</name>
    <dbReference type="NCBI Taxonomy" id="3035914"/>
    <lineage>
        <taxon>Bacteria</taxon>
        <taxon>Bacillati</taxon>
        <taxon>Bacillota</taxon>
        <taxon>Bacilli</taxon>
        <taxon>Bacillales</taxon>
        <taxon>Bacillaceae</taxon>
        <taxon>Tigheibacillus</taxon>
    </lineage>
</organism>
<evidence type="ECO:0000313" key="2">
    <source>
        <dbReference type="EMBL" id="MDY0407247.1"/>
    </source>
</evidence>
<reference evidence="2 3" key="1">
    <citation type="submission" date="2023-10" db="EMBL/GenBank/DDBJ databases">
        <title>179-bfca-hs.</title>
        <authorList>
            <person name="Miliotis G."/>
            <person name="Sengupta P."/>
            <person name="Hameed A."/>
            <person name="Chuvochina M."/>
            <person name="Mcdonagh F."/>
            <person name="Simpson A.C."/>
            <person name="Singh N.K."/>
            <person name="Rekha P.D."/>
            <person name="Raman K."/>
            <person name="Hugenholtz P."/>
            <person name="Venkateswaran K."/>
        </authorList>
    </citation>
    <scope>NUCLEOTIDE SEQUENCE [LARGE SCALE GENOMIC DNA]</scope>
    <source>
        <strain evidence="2 3">179-BFC-A-HS</strain>
    </source>
</reference>
<keyword evidence="1" id="KW-0812">Transmembrane</keyword>
<feature type="transmembrane region" description="Helical" evidence="1">
    <location>
        <begin position="82"/>
        <end position="104"/>
    </location>
</feature>
<feature type="transmembrane region" description="Helical" evidence="1">
    <location>
        <begin position="158"/>
        <end position="177"/>
    </location>
</feature>
<sequence>MTYHVNIFKLFTDMEDNIFRIKKAEKIQGLWKTGLFLLLAAVIIYIWMGWLGIGSNLVSQGAPGLTPLEYNVHKLWFVVGRMIYAAIFWGFVLFVPAAMLGLVTDIPYQKLVIMQQLVFAILLIERLIWIPLAVYAGLDWYSSPFSLGIIAAYLTSKSWIVLFFGAISIFQIWVMFLQVRFIRELCSMSKPGIWASVIFLHLFEWCFAALIASVDTLIIGGWFS</sequence>
<evidence type="ECO:0008006" key="4">
    <source>
        <dbReference type="Google" id="ProtNLM"/>
    </source>
</evidence>
<name>A0ABU5CN30_9BACI</name>
<feature type="transmembrane region" description="Helical" evidence="1">
    <location>
        <begin position="116"/>
        <end position="138"/>
    </location>
</feature>